<sequence length="63" mass="6627">MDVTNIAKLATSMAETGIRQEVGVSMLKKSIDIQAASAAQLLDALPQPQNLPPHLGNTINTKA</sequence>
<evidence type="ECO:0000313" key="2">
    <source>
        <dbReference type="Proteomes" id="UP000180246"/>
    </source>
</evidence>
<gene>
    <name evidence="1" type="ORF">LO55_72</name>
</gene>
<reference evidence="1 2" key="1">
    <citation type="submission" date="2014-10" db="EMBL/GenBank/DDBJ databases">
        <authorList>
            <person name="Seo M.-J."/>
            <person name="Seok Y.J."/>
            <person name="Cha I.-T."/>
        </authorList>
    </citation>
    <scope>NUCLEOTIDE SEQUENCE [LARGE SCALE GENOMIC DNA]</scope>
    <source>
        <strain evidence="1 2">NEU</strain>
    </source>
</reference>
<dbReference type="InterPro" id="IPR025906">
    <property type="entry name" value="YjfB_motility"/>
</dbReference>
<dbReference type="AlphaFoldDB" id="A0A1S2N5J0"/>
<dbReference type="Proteomes" id="UP000180246">
    <property type="component" value="Unassembled WGS sequence"/>
</dbReference>
<evidence type="ECO:0000313" key="1">
    <source>
        <dbReference type="EMBL" id="OIJ40347.1"/>
    </source>
</evidence>
<proteinExistence type="predicted"/>
<dbReference type="RefSeq" id="WP_071359996.1">
    <property type="nucleotide sequence ID" value="NZ_JRYB01000001.1"/>
</dbReference>
<accession>A0A1S2N5J0</accession>
<dbReference type="EMBL" id="JRYB01000001">
    <property type="protein sequence ID" value="OIJ40347.1"/>
    <property type="molecule type" value="Genomic_DNA"/>
</dbReference>
<dbReference type="Pfam" id="PF14070">
    <property type="entry name" value="YjfB_motility"/>
    <property type="match status" value="1"/>
</dbReference>
<name>A0A1S2N5J0_9BURK</name>
<organism evidence="1 2">
    <name type="scientific">Massilia timonae</name>
    <dbReference type="NCBI Taxonomy" id="47229"/>
    <lineage>
        <taxon>Bacteria</taxon>
        <taxon>Pseudomonadati</taxon>
        <taxon>Pseudomonadota</taxon>
        <taxon>Betaproteobacteria</taxon>
        <taxon>Burkholderiales</taxon>
        <taxon>Oxalobacteraceae</taxon>
        <taxon>Telluria group</taxon>
        <taxon>Massilia</taxon>
    </lineage>
</organism>
<protein>
    <submittedName>
        <fullName evidence="1">Motility family protein</fullName>
    </submittedName>
</protein>
<comment type="caution">
    <text evidence="1">The sequence shown here is derived from an EMBL/GenBank/DDBJ whole genome shotgun (WGS) entry which is preliminary data.</text>
</comment>